<accession>A0A162TWE5</accession>
<evidence type="ECO:0000313" key="2">
    <source>
        <dbReference type="Proteomes" id="UP000077315"/>
    </source>
</evidence>
<reference evidence="2" key="1">
    <citation type="submission" date="2015-06" db="EMBL/GenBank/DDBJ databases">
        <title>Expansion of signal transduction pathways in fungi by whole-genome duplication.</title>
        <authorList>
            <consortium name="DOE Joint Genome Institute"/>
            <person name="Corrochano L.M."/>
            <person name="Kuo A."/>
            <person name="Marcet-Houben M."/>
            <person name="Polaino S."/>
            <person name="Salamov A."/>
            <person name="Villalobos J.M."/>
            <person name="Alvarez M.I."/>
            <person name="Avalos J."/>
            <person name="Benito E.P."/>
            <person name="Benoit I."/>
            <person name="Burger G."/>
            <person name="Camino L.P."/>
            <person name="Canovas D."/>
            <person name="Cerda-Olmedo E."/>
            <person name="Cheng J.-F."/>
            <person name="Dominguez A."/>
            <person name="Elias M."/>
            <person name="Eslava A.P."/>
            <person name="Glaser F."/>
            <person name="Grimwood J."/>
            <person name="Gutierrez G."/>
            <person name="Heitman J."/>
            <person name="Henrissat B."/>
            <person name="Iturriaga E.A."/>
            <person name="Lang B.F."/>
            <person name="Lavin J.L."/>
            <person name="Lee S."/>
            <person name="Li W."/>
            <person name="Lindquist E."/>
            <person name="Lopez-Garcia S."/>
            <person name="Luque E.M."/>
            <person name="Marcos A.T."/>
            <person name="Martin J."/>
            <person name="McCluskey K."/>
            <person name="Medina H.R."/>
            <person name="Miralles-Duran A."/>
            <person name="Miyazaki A."/>
            <person name="Munoz-Torres E."/>
            <person name="Oguiza J.A."/>
            <person name="Ohm R."/>
            <person name="Olmedo M."/>
            <person name="Orejas M."/>
            <person name="Ortiz-Castellanos L."/>
            <person name="Pisabarro A.G."/>
            <person name="Rodriguez-Romero J."/>
            <person name="Ruiz-Herrera J."/>
            <person name="Ruiz-Vazquez R."/>
            <person name="Sanz C."/>
            <person name="Schackwitz W."/>
            <person name="Schmutz J."/>
            <person name="Shahriari M."/>
            <person name="Shelest E."/>
            <person name="Silva-Franco F."/>
            <person name="Soanes D."/>
            <person name="Syed K."/>
            <person name="Tagua V.G."/>
            <person name="Talbot N.J."/>
            <person name="Thon M."/>
            <person name="De vries R.P."/>
            <person name="Wiebenga A."/>
            <person name="Yadav J.S."/>
            <person name="Braun E.L."/>
            <person name="Baker S."/>
            <person name="Garre V."/>
            <person name="Horwitz B."/>
            <person name="Torres-Martinez S."/>
            <person name="Idnurm A."/>
            <person name="Herrera-Estrella A."/>
            <person name="Gabaldon T."/>
            <person name="Grigoriev I.V."/>
        </authorList>
    </citation>
    <scope>NUCLEOTIDE SEQUENCE [LARGE SCALE GENOMIC DNA]</scope>
    <source>
        <strain evidence="2">NRRL 1555(-)</strain>
    </source>
</reference>
<dbReference type="EMBL" id="KV440985">
    <property type="protein sequence ID" value="OAD71512.1"/>
    <property type="molecule type" value="Genomic_DNA"/>
</dbReference>
<evidence type="ECO:0000313" key="1">
    <source>
        <dbReference type="EMBL" id="OAD71512.1"/>
    </source>
</evidence>
<gene>
    <name evidence="1" type="ORF">PHYBLDRAFT_170181</name>
</gene>
<dbReference type="InParanoid" id="A0A162TWE5"/>
<dbReference type="RefSeq" id="XP_018289552.1">
    <property type="nucleotide sequence ID" value="XM_018436277.1"/>
</dbReference>
<protein>
    <submittedName>
        <fullName evidence="1">Uncharacterized protein</fullName>
    </submittedName>
</protein>
<keyword evidence="2" id="KW-1185">Reference proteome</keyword>
<name>A0A162TWE5_PHYB8</name>
<organism evidence="1 2">
    <name type="scientific">Phycomyces blakesleeanus (strain ATCC 8743b / DSM 1359 / FGSC 10004 / NBRC 33097 / NRRL 1555)</name>
    <dbReference type="NCBI Taxonomy" id="763407"/>
    <lineage>
        <taxon>Eukaryota</taxon>
        <taxon>Fungi</taxon>
        <taxon>Fungi incertae sedis</taxon>
        <taxon>Mucoromycota</taxon>
        <taxon>Mucoromycotina</taxon>
        <taxon>Mucoromycetes</taxon>
        <taxon>Mucorales</taxon>
        <taxon>Phycomycetaceae</taxon>
        <taxon>Phycomyces</taxon>
    </lineage>
</organism>
<dbReference type="VEuPathDB" id="FungiDB:PHYBLDRAFT_170181"/>
<dbReference type="AlphaFoldDB" id="A0A162TWE5"/>
<dbReference type="GeneID" id="28997183"/>
<proteinExistence type="predicted"/>
<dbReference type="Proteomes" id="UP000077315">
    <property type="component" value="Unassembled WGS sequence"/>
</dbReference>
<sequence length="106" mass="12572">MHNYKPLSHFLVVDCTYVPKVMVELPTAGYKSWCKYLPNDYSVNQFDLTWLGLALGFRFLDFWVWFGWDDGFLRVEYLLVNLIYAKHIIIVILKSTNQQGFVDRTK</sequence>